<dbReference type="Gene3D" id="3.30.70.1180">
    <property type="entry name" value="Vacuolar atp synthase subunit c, domain 1"/>
    <property type="match status" value="1"/>
</dbReference>
<dbReference type="AlphaFoldDB" id="A0A1E3QLJ1"/>
<keyword evidence="8" id="KW-1185">Reference proteome</keyword>
<evidence type="ECO:0000256" key="1">
    <source>
        <dbReference type="ARBA" id="ARBA00006138"/>
    </source>
</evidence>
<evidence type="ECO:0000313" key="8">
    <source>
        <dbReference type="Proteomes" id="UP000094336"/>
    </source>
</evidence>
<dbReference type="FunFam" id="3.30.70.100:FF:000002">
    <property type="entry name" value="V-type proton ATPase subunit C"/>
    <property type="match status" value="1"/>
</dbReference>
<evidence type="ECO:0000256" key="6">
    <source>
        <dbReference type="RuleBase" id="RU364010"/>
    </source>
</evidence>
<dbReference type="Gene3D" id="1.20.1460.10">
    <property type="entry name" value="subunit c (vma5p) of the yeast v-atpase, domain 2"/>
    <property type="match status" value="1"/>
</dbReference>
<comment type="function">
    <text evidence="6">Subunit of the V1 complex of vacuolar(H+)-ATPase (V-ATPase), a multisubunit enzyme composed of a peripheral complex (V1) that hydrolyzes ATP and a membrane integral complex (V0) that translocates protons. V-ATPase is responsible for acidifying and maintaining the pH of intracellular compartments and in some cell types, is targeted to the plasma membrane, where it is responsible for acidifying the extracellular environment. Subunit C is necessary for the assembly of the catalytic sector of the enzyme and is likely to have a specific function in its catalytic activity.</text>
</comment>
<comment type="function">
    <text evidence="5">Subunit of the V1 complex of vacuolar(H+)-ATPase (V-ATPase), a multisubunit enzyme composed of a peripheral complex (V1) that hydrolyzes ATP and a membrane integral complex (V0) that translocates protons. V-ATPase is responsible for acidifying and maintaining the pH of intracellular compartments. Subunit C is necessary for the assembly of the catalytic sector of the enzyme and is likely to have a specific function in its catalytic activity. Reversibly leaves the enzyme after glucose depletion, causing the catalytic subcomplex V1 to detach from the V0 section.</text>
</comment>
<evidence type="ECO:0000256" key="2">
    <source>
        <dbReference type="ARBA" id="ARBA00022448"/>
    </source>
</evidence>
<gene>
    <name evidence="7" type="ORF">BABINDRAFT_162772</name>
</gene>
<keyword evidence="2 6" id="KW-0813">Transport</keyword>
<dbReference type="STRING" id="984486.A0A1E3QLJ1"/>
<dbReference type="RefSeq" id="XP_018983894.1">
    <property type="nucleotide sequence ID" value="XM_019129530.1"/>
</dbReference>
<dbReference type="Proteomes" id="UP000094336">
    <property type="component" value="Unassembled WGS sequence"/>
</dbReference>
<keyword evidence="3 6" id="KW-0375">Hydrogen ion transport</keyword>
<dbReference type="InterPro" id="IPR036132">
    <property type="entry name" value="Vac_ATP_synth_c_sf"/>
</dbReference>
<evidence type="ECO:0000256" key="5">
    <source>
        <dbReference type="ARBA" id="ARBA00053565"/>
    </source>
</evidence>
<dbReference type="GO" id="GO:0000221">
    <property type="term" value="C:vacuolar proton-transporting V-type ATPase, V1 domain"/>
    <property type="evidence" value="ECO:0007669"/>
    <property type="project" value="EnsemblFungi"/>
</dbReference>
<keyword evidence="4 6" id="KW-0406">Ion transport</keyword>
<name>A0A1E3QLJ1_9ASCO</name>
<dbReference type="GeneID" id="30147383"/>
<proteinExistence type="inferred from homology"/>
<accession>A0A1E3QLJ1</accession>
<dbReference type="InterPro" id="IPR004907">
    <property type="entry name" value="ATPase_V1-cplx_csu"/>
</dbReference>
<sequence length="387" mass="43559">MESIANYLLLSLPQSSYSSDAALKHWLEENVARLTAASLVTNFAIPDFKIGTLDSLVNEVEDLAKLDVQFQQSLSKIVDIYGAVYESRAVNEHKRVNNVEVGQYVRQFRWNTSKYRLDKSVGDLVSLITSDVAAVETDLRAVYSAYQQAKNALVSAARKNNGDLTVKSLHDIVSKDDFVVDSEYLTTVLVVVPKALQAQFVASYETLTSYVVPRSAKLLSSDSEFQLYSVTLFKKFAAEFALRCREQKWHPRDFNYSEESVNALRQEYNVAGSQEKQLKRELTVLATTAYSEVTAALFHIKALRVYCESVLRYGLPPQFYIYLIEVKAKDINRAKNVLVDQFGHLGGNAFNVDKNGKIKKNDAGLSEYASLVDTEYEPFVVYEVAIL</sequence>
<dbReference type="CDD" id="cd14785">
    <property type="entry name" value="V-ATPase_C"/>
    <property type="match status" value="1"/>
</dbReference>
<reference evidence="8" key="1">
    <citation type="submission" date="2016-05" db="EMBL/GenBank/DDBJ databases">
        <title>Comparative genomics of biotechnologically important yeasts.</title>
        <authorList>
            <consortium name="DOE Joint Genome Institute"/>
            <person name="Riley R."/>
            <person name="Haridas S."/>
            <person name="Wolfe K.H."/>
            <person name="Lopes M.R."/>
            <person name="Hittinger C.T."/>
            <person name="Goker M."/>
            <person name="Salamov A."/>
            <person name="Wisecaver J."/>
            <person name="Long T.M."/>
            <person name="Aerts A.L."/>
            <person name="Barry K."/>
            <person name="Choi C."/>
            <person name="Clum A."/>
            <person name="Coughlan A.Y."/>
            <person name="Deshpande S."/>
            <person name="Douglass A.P."/>
            <person name="Hanson S.J."/>
            <person name="Klenk H.-P."/>
            <person name="Labutti K."/>
            <person name="Lapidus A."/>
            <person name="Lindquist E."/>
            <person name="Lipzen A."/>
            <person name="Meier-Kolthoff J.P."/>
            <person name="Ohm R.A."/>
            <person name="Otillar R.P."/>
            <person name="Pangilinan J."/>
            <person name="Peng Y."/>
            <person name="Rokas A."/>
            <person name="Rosa C.A."/>
            <person name="Scheuner C."/>
            <person name="Sibirny A.A."/>
            <person name="Slot J.C."/>
            <person name="Stielow J.B."/>
            <person name="Sun H."/>
            <person name="Kurtzman C.P."/>
            <person name="Blackwell M."/>
            <person name="Grigoriev I.V."/>
            <person name="Jeffries T.W."/>
        </authorList>
    </citation>
    <scope>NUCLEOTIDE SEQUENCE [LARGE SCALE GENOMIC DNA]</scope>
    <source>
        <strain evidence="8">NRRL Y-12698</strain>
    </source>
</reference>
<evidence type="ECO:0000256" key="3">
    <source>
        <dbReference type="ARBA" id="ARBA00022781"/>
    </source>
</evidence>
<dbReference type="PANTHER" id="PTHR10137:SF0">
    <property type="entry name" value="V-TYPE PROTON ATPASE SUBUNIT C"/>
    <property type="match status" value="1"/>
</dbReference>
<evidence type="ECO:0000313" key="7">
    <source>
        <dbReference type="EMBL" id="ODQ78566.1"/>
    </source>
</evidence>
<protein>
    <recommendedName>
        <fullName evidence="6">V-type proton ATPase subunit C</fullName>
    </recommendedName>
</protein>
<dbReference type="EMBL" id="KV454435">
    <property type="protein sequence ID" value="ODQ78566.1"/>
    <property type="molecule type" value="Genomic_DNA"/>
</dbReference>
<dbReference type="Pfam" id="PF03223">
    <property type="entry name" value="V-ATPase_C"/>
    <property type="match status" value="1"/>
</dbReference>
<dbReference type="OrthoDB" id="6605928at2759"/>
<dbReference type="SUPFAM" id="SSF118203">
    <property type="entry name" value="Vacuolar ATP synthase subunit C"/>
    <property type="match status" value="1"/>
</dbReference>
<organism evidence="7 8">
    <name type="scientific">Babjeviella inositovora NRRL Y-12698</name>
    <dbReference type="NCBI Taxonomy" id="984486"/>
    <lineage>
        <taxon>Eukaryota</taxon>
        <taxon>Fungi</taxon>
        <taxon>Dikarya</taxon>
        <taxon>Ascomycota</taxon>
        <taxon>Saccharomycotina</taxon>
        <taxon>Pichiomycetes</taxon>
        <taxon>Serinales incertae sedis</taxon>
        <taxon>Babjeviella</taxon>
    </lineage>
</organism>
<evidence type="ECO:0000256" key="4">
    <source>
        <dbReference type="ARBA" id="ARBA00023065"/>
    </source>
</evidence>
<comment type="similarity">
    <text evidence="1 6">Belongs to the V-ATPase C subunit family.</text>
</comment>
<dbReference type="GO" id="GO:0046961">
    <property type="term" value="F:proton-transporting ATPase activity, rotational mechanism"/>
    <property type="evidence" value="ECO:0007669"/>
    <property type="project" value="InterPro"/>
</dbReference>
<dbReference type="PANTHER" id="PTHR10137">
    <property type="entry name" value="V-TYPE PROTON ATPASE SUBUNIT C"/>
    <property type="match status" value="1"/>
</dbReference>
<dbReference type="Gene3D" id="3.30.70.100">
    <property type="match status" value="1"/>
</dbReference>
<comment type="subunit">
    <text evidence="6">V-ATPase is a heteromultimeric enzyme composed of a peripheral catalytic V1 complex (components A to H) attached to an integral membrane V0 proton pore complex.</text>
</comment>